<dbReference type="Proteomes" id="UP000005496">
    <property type="component" value="Unassembled WGS sequence"/>
</dbReference>
<organism evidence="2 3">
    <name type="scientific">Desulfonatronospira thiodismutans ASO3-1</name>
    <dbReference type="NCBI Taxonomy" id="555779"/>
    <lineage>
        <taxon>Bacteria</taxon>
        <taxon>Pseudomonadati</taxon>
        <taxon>Thermodesulfobacteriota</taxon>
        <taxon>Desulfovibrionia</taxon>
        <taxon>Desulfovibrionales</taxon>
        <taxon>Desulfonatronovibrionaceae</taxon>
        <taxon>Desulfonatronospira</taxon>
    </lineage>
</organism>
<dbReference type="AlphaFoldDB" id="D6SKW7"/>
<protein>
    <submittedName>
        <fullName evidence="2">Uncharacterized protein</fullName>
    </submittedName>
</protein>
<name>D6SKW7_9BACT</name>
<keyword evidence="1" id="KW-1133">Transmembrane helix</keyword>
<accession>D6SKW7</accession>
<keyword evidence="1" id="KW-0472">Membrane</keyword>
<dbReference type="EMBL" id="ACJN02000001">
    <property type="protein sequence ID" value="EFI35328.1"/>
    <property type="molecule type" value="Genomic_DNA"/>
</dbReference>
<reference evidence="2" key="1">
    <citation type="submission" date="2010-05" db="EMBL/GenBank/DDBJ databases">
        <title>The draft genome of Desulfonatronospira thiodismutans ASO3-1.</title>
        <authorList>
            <consortium name="US DOE Joint Genome Institute (JGI-PGF)"/>
            <person name="Lucas S."/>
            <person name="Copeland A."/>
            <person name="Lapidus A."/>
            <person name="Cheng J.-F."/>
            <person name="Bruce D."/>
            <person name="Goodwin L."/>
            <person name="Pitluck S."/>
            <person name="Chertkov O."/>
            <person name="Brettin T."/>
            <person name="Detter J.C."/>
            <person name="Han C."/>
            <person name="Land M.L."/>
            <person name="Hauser L."/>
            <person name="Kyrpides N."/>
            <person name="Mikhailova N."/>
            <person name="Muyzer G."/>
            <person name="Woyke T."/>
        </authorList>
    </citation>
    <scope>NUCLEOTIDE SEQUENCE [LARGE SCALE GENOMIC DNA]</scope>
    <source>
        <strain evidence="2">ASO3-1</strain>
    </source>
</reference>
<gene>
    <name evidence="2" type="ORF">Dthio_PD2743</name>
</gene>
<keyword evidence="3" id="KW-1185">Reference proteome</keyword>
<evidence type="ECO:0000256" key="1">
    <source>
        <dbReference type="SAM" id="Phobius"/>
    </source>
</evidence>
<sequence length="85" mass="10162">MKTSLDILCTAMDITGFQFSDLIIIYFIFWGVIQHTCLNLRIFQKFSNFFRFYMDYFFRKDYKYKKIGANFGPGSMFLTMQCLAV</sequence>
<feature type="transmembrane region" description="Helical" evidence="1">
    <location>
        <begin position="23"/>
        <end position="43"/>
    </location>
</feature>
<evidence type="ECO:0000313" key="3">
    <source>
        <dbReference type="Proteomes" id="UP000005496"/>
    </source>
</evidence>
<keyword evidence="1" id="KW-0812">Transmembrane</keyword>
<proteinExistence type="predicted"/>
<evidence type="ECO:0000313" key="2">
    <source>
        <dbReference type="EMBL" id="EFI35328.1"/>
    </source>
</evidence>
<comment type="caution">
    <text evidence="2">The sequence shown here is derived from an EMBL/GenBank/DDBJ whole genome shotgun (WGS) entry which is preliminary data.</text>
</comment>